<sequence length="64" mass="6857">SDGRRRMPPAGFCAALLPQLLEAKGDAGARALLRSLPPQRLVILPPARLRDIDTEAELAAARRG</sequence>
<gene>
    <name evidence="1" type="ORF">ICN82_09595</name>
</gene>
<organism evidence="1 2">
    <name type="scientific">Mangrovicoccus algicola</name>
    <dbReference type="NCBI Taxonomy" id="2771008"/>
    <lineage>
        <taxon>Bacteria</taxon>
        <taxon>Pseudomonadati</taxon>
        <taxon>Pseudomonadota</taxon>
        <taxon>Alphaproteobacteria</taxon>
        <taxon>Rhodobacterales</taxon>
        <taxon>Paracoccaceae</taxon>
        <taxon>Mangrovicoccus</taxon>
    </lineage>
</organism>
<proteinExistence type="predicted"/>
<comment type="caution">
    <text evidence="1">The sequence shown here is derived from an EMBL/GenBank/DDBJ whole genome shotgun (WGS) entry which is preliminary data.</text>
</comment>
<dbReference type="Gene3D" id="3.90.550.10">
    <property type="entry name" value="Spore Coat Polysaccharide Biosynthesis Protein SpsA, Chain A"/>
    <property type="match status" value="1"/>
</dbReference>
<dbReference type="InterPro" id="IPR029044">
    <property type="entry name" value="Nucleotide-diphossugar_trans"/>
</dbReference>
<dbReference type="EMBL" id="JACVXA010000022">
    <property type="protein sequence ID" value="MBE3638454.1"/>
    <property type="molecule type" value="Genomic_DNA"/>
</dbReference>
<accession>A0A8J6Z623</accession>
<keyword evidence="2" id="KW-1185">Reference proteome</keyword>
<protein>
    <submittedName>
        <fullName evidence="1">Uncharacterized protein</fullName>
    </submittedName>
</protein>
<dbReference type="AlphaFoldDB" id="A0A8J6Z623"/>
<feature type="non-terminal residue" evidence="1">
    <location>
        <position position="1"/>
    </location>
</feature>
<evidence type="ECO:0000313" key="2">
    <source>
        <dbReference type="Proteomes" id="UP000609121"/>
    </source>
</evidence>
<name>A0A8J6Z623_9RHOB</name>
<reference evidence="1" key="1">
    <citation type="submission" date="2020-09" db="EMBL/GenBank/DDBJ databases">
        <title>A novel bacterium of genus Mangrovicoccus, isolated from South China Sea.</title>
        <authorList>
            <person name="Huang H."/>
            <person name="Mo K."/>
            <person name="Hu Y."/>
        </authorList>
    </citation>
    <scope>NUCLEOTIDE SEQUENCE</scope>
    <source>
        <strain evidence="1">HB182678</strain>
    </source>
</reference>
<dbReference type="RefSeq" id="WP_226898398.1">
    <property type="nucleotide sequence ID" value="NZ_JACVXA010000022.1"/>
</dbReference>
<evidence type="ECO:0000313" key="1">
    <source>
        <dbReference type="EMBL" id="MBE3638454.1"/>
    </source>
</evidence>
<dbReference type="Proteomes" id="UP000609121">
    <property type="component" value="Unassembled WGS sequence"/>
</dbReference>